<protein>
    <submittedName>
        <fullName evidence="1">Uncharacterized protein</fullName>
    </submittedName>
</protein>
<dbReference type="PATRIC" id="fig|1620.3.peg.59"/>
<dbReference type="AlphaFoldDB" id="A0A0R2JIZ9"/>
<evidence type="ECO:0000313" key="1">
    <source>
        <dbReference type="EMBL" id="KRN77267.1"/>
    </source>
</evidence>
<accession>A0A0R2JIZ9</accession>
<sequence length="111" mass="13208">MTDIYLIETMGMNEYQMRMEAAQLMQLDKRALNAELAWQRQVVQSTRGEKHPRPVFDSYDKFFGNDYKQAENRIKRTFNTGEYVVQKSKEDAILERQQRLNEIRGKEELNG</sequence>
<reference evidence="1 2" key="1">
    <citation type="journal article" date="2015" name="Genome Announc.">
        <title>Expanding the biotechnology potential of lactobacilli through comparative genomics of 213 strains and associated genera.</title>
        <authorList>
            <person name="Sun Z."/>
            <person name="Harris H.M."/>
            <person name="McCann A."/>
            <person name="Guo C."/>
            <person name="Argimon S."/>
            <person name="Zhang W."/>
            <person name="Yang X."/>
            <person name="Jeffery I.B."/>
            <person name="Cooney J.C."/>
            <person name="Kagawa T.F."/>
            <person name="Liu W."/>
            <person name="Song Y."/>
            <person name="Salvetti E."/>
            <person name="Wrobel A."/>
            <person name="Rasinkangas P."/>
            <person name="Parkhill J."/>
            <person name="Rea M.C."/>
            <person name="O'Sullivan O."/>
            <person name="Ritari J."/>
            <person name="Douillard F.P."/>
            <person name="Paul Ross R."/>
            <person name="Yang R."/>
            <person name="Briner A.E."/>
            <person name="Felis G.E."/>
            <person name="de Vos W.M."/>
            <person name="Barrangou R."/>
            <person name="Klaenhammer T.R."/>
            <person name="Caufield P.W."/>
            <person name="Cui Y."/>
            <person name="Zhang H."/>
            <person name="O'Toole P.W."/>
        </authorList>
    </citation>
    <scope>NUCLEOTIDE SEQUENCE [LARGE SCALE GENOMIC DNA]</scope>
    <source>
        <strain evidence="1 2">DSM 20014</strain>
    </source>
</reference>
<dbReference type="STRING" id="1620.IV67_GL000056"/>
<evidence type="ECO:0000313" key="2">
    <source>
        <dbReference type="Proteomes" id="UP000051673"/>
    </source>
</evidence>
<gene>
    <name evidence="1" type="ORF">IV67_GL000056</name>
</gene>
<keyword evidence="2" id="KW-1185">Reference proteome</keyword>
<comment type="caution">
    <text evidence="1">The sequence shown here is derived from an EMBL/GenBank/DDBJ whole genome shotgun (WGS) entry which is preliminary data.</text>
</comment>
<name>A0A0R2JIZ9_9LACO</name>
<dbReference type="Proteomes" id="UP000051673">
    <property type="component" value="Unassembled WGS sequence"/>
</dbReference>
<organism evidence="1 2">
    <name type="scientific">Weissella minor</name>
    <dbReference type="NCBI Taxonomy" id="1620"/>
    <lineage>
        <taxon>Bacteria</taxon>
        <taxon>Bacillati</taxon>
        <taxon>Bacillota</taxon>
        <taxon>Bacilli</taxon>
        <taxon>Lactobacillales</taxon>
        <taxon>Lactobacillaceae</taxon>
        <taxon>Weissella</taxon>
    </lineage>
</organism>
<proteinExistence type="predicted"/>
<dbReference type="EMBL" id="JQCD01000022">
    <property type="protein sequence ID" value="KRN77267.1"/>
    <property type="molecule type" value="Genomic_DNA"/>
</dbReference>